<evidence type="ECO:0000259" key="11">
    <source>
        <dbReference type="Pfam" id="PF07885"/>
    </source>
</evidence>
<dbReference type="EMBL" id="JAODUP010000089">
    <property type="protein sequence ID" value="KAK2162923.1"/>
    <property type="molecule type" value="Genomic_DNA"/>
</dbReference>
<dbReference type="InterPro" id="IPR013099">
    <property type="entry name" value="K_chnl_dom"/>
</dbReference>
<evidence type="ECO:0000256" key="10">
    <source>
        <dbReference type="SAM" id="Phobius"/>
    </source>
</evidence>
<dbReference type="InterPro" id="IPR005408">
    <property type="entry name" value="2pore_dom_K_chnl_TWIK"/>
</dbReference>
<feature type="transmembrane region" description="Helical" evidence="10">
    <location>
        <begin position="69"/>
        <end position="92"/>
    </location>
</feature>
<feature type="transmembrane region" description="Helical" evidence="10">
    <location>
        <begin position="180"/>
        <end position="201"/>
    </location>
</feature>
<feature type="compositionally biased region" description="Polar residues" evidence="9">
    <location>
        <begin position="30"/>
        <end position="39"/>
    </location>
</feature>
<evidence type="ECO:0000256" key="9">
    <source>
        <dbReference type="SAM" id="MobiDB-lite"/>
    </source>
</evidence>
<reference evidence="12" key="1">
    <citation type="journal article" date="2023" name="Mol. Biol. Evol.">
        <title>Third-Generation Sequencing Reveals the Adaptive Role of the Epigenome in Three Deep-Sea Polychaetes.</title>
        <authorList>
            <person name="Perez M."/>
            <person name="Aroh O."/>
            <person name="Sun Y."/>
            <person name="Lan Y."/>
            <person name="Juniper S.K."/>
            <person name="Young C.R."/>
            <person name="Angers B."/>
            <person name="Qian P.Y."/>
        </authorList>
    </citation>
    <scope>NUCLEOTIDE SEQUENCE</scope>
    <source>
        <strain evidence="12">P08H-3</strain>
    </source>
</reference>
<evidence type="ECO:0000256" key="3">
    <source>
        <dbReference type="ARBA" id="ARBA00022692"/>
    </source>
</evidence>
<feature type="transmembrane region" description="Helical" evidence="10">
    <location>
        <begin position="150"/>
        <end position="168"/>
    </location>
</feature>
<feature type="domain" description="Potassium channel" evidence="11">
    <location>
        <begin position="147"/>
        <end position="204"/>
    </location>
</feature>
<feature type="transmembrane region" description="Helical" evidence="10">
    <location>
        <begin position="264"/>
        <end position="281"/>
    </location>
</feature>
<comment type="caution">
    <text evidence="12">The sequence shown here is derived from an EMBL/GenBank/DDBJ whole genome shotgun (WGS) entry which is preliminary data.</text>
</comment>
<keyword evidence="13" id="KW-1185">Reference proteome</keyword>
<keyword evidence="4 10" id="KW-1133">Transmembrane helix</keyword>
<keyword evidence="2 8" id="KW-0813">Transport</keyword>
<feature type="compositionally biased region" description="Polar residues" evidence="9">
    <location>
        <begin position="9"/>
        <end position="19"/>
    </location>
</feature>
<dbReference type="PRINTS" id="PR01096">
    <property type="entry name" value="TWIK1CHANNEL"/>
</dbReference>
<dbReference type="GO" id="GO:0022841">
    <property type="term" value="F:potassium ion leak channel activity"/>
    <property type="evidence" value="ECO:0007669"/>
    <property type="project" value="TreeGrafter"/>
</dbReference>
<dbReference type="SUPFAM" id="SSF81324">
    <property type="entry name" value="Voltage-gated potassium channels"/>
    <property type="match status" value="2"/>
</dbReference>
<evidence type="ECO:0000256" key="6">
    <source>
        <dbReference type="ARBA" id="ARBA00023136"/>
    </source>
</evidence>
<keyword evidence="3 8" id="KW-0812">Transmembrane</keyword>
<keyword evidence="6 10" id="KW-0472">Membrane</keyword>
<dbReference type="AlphaFoldDB" id="A0AAD9NBX2"/>
<feature type="region of interest" description="Disordered" evidence="9">
    <location>
        <begin position="1"/>
        <end position="46"/>
    </location>
</feature>
<dbReference type="Gene3D" id="1.10.287.70">
    <property type="match status" value="1"/>
</dbReference>
<feature type="transmembrane region" description="Helical" evidence="10">
    <location>
        <begin position="293"/>
        <end position="317"/>
    </location>
</feature>
<name>A0AAD9NBX2_9ANNE</name>
<dbReference type="Pfam" id="PF07885">
    <property type="entry name" value="Ion_trans_2"/>
    <property type="match status" value="2"/>
</dbReference>
<dbReference type="GO" id="GO:0005886">
    <property type="term" value="C:plasma membrane"/>
    <property type="evidence" value="ECO:0007669"/>
    <property type="project" value="TreeGrafter"/>
</dbReference>
<proteinExistence type="inferred from homology"/>
<protein>
    <recommendedName>
        <fullName evidence="11">Potassium channel domain-containing protein</fullName>
    </recommendedName>
</protein>
<feature type="transmembrane region" description="Helical" evidence="10">
    <location>
        <begin position="230"/>
        <end position="255"/>
    </location>
</feature>
<comment type="similarity">
    <text evidence="8">Belongs to the two pore domain potassium channel (TC 1.A.1.8) family.</text>
</comment>
<evidence type="ECO:0000313" key="13">
    <source>
        <dbReference type="Proteomes" id="UP001208570"/>
    </source>
</evidence>
<dbReference type="PRINTS" id="PR01333">
    <property type="entry name" value="2POREKCHANEL"/>
</dbReference>
<dbReference type="PANTHER" id="PTHR11003">
    <property type="entry name" value="POTASSIUM CHANNEL, SUBFAMILY K"/>
    <property type="match status" value="1"/>
</dbReference>
<dbReference type="PANTHER" id="PTHR11003:SF249">
    <property type="entry name" value="TWO PORE POTASSIUM CHANNEL PROTEIN SUP-9"/>
    <property type="match status" value="1"/>
</dbReference>
<gene>
    <name evidence="12" type="ORF">LSH36_89g00039</name>
</gene>
<evidence type="ECO:0000256" key="2">
    <source>
        <dbReference type="ARBA" id="ARBA00022448"/>
    </source>
</evidence>
<evidence type="ECO:0000256" key="5">
    <source>
        <dbReference type="ARBA" id="ARBA00023065"/>
    </source>
</evidence>
<evidence type="ECO:0000256" key="4">
    <source>
        <dbReference type="ARBA" id="ARBA00022989"/>
    </source>
</evidence>
<keyword evidence="7 8" id="KW-0407">Ion channel</keyword>
<evidence type="ECO:0000256" key="8">
    <source>
        <dbReference type="RuleBase" id="RU003857"/>
    </source>
</evidence>
<dbReference type="InterPro" id="IPR003280">
    <property type="entry name" value="2pore_dom_K_chnl"/>
</dbReference>
<accession>A0AAD9NBX2</accession>
<comment type="subcellular location">
    <subcellularLocation>
        <location evidence="1">Membrane</location>
        <topology evidence="1">Multi-pass membrane protein</topology>
    </subcellularLocation>
</comment>
<feature type="domain" description="Potassium channel" evidence="11">
    <location>
        <begin position="244"/>
        <end position="318"/>
    </location>
</feature>
<evidence type="ECO:0000256" key="1">
    <source>
        <dbReference type="ARBA" id="ARBA00004141"/>
    </source>
</evidence>
<dbReference type="Proteomes" id="UP001208570">
    <property type="component" value="Unassembled WGS sequence"/>
</dbReference>
<dbReference type="InterPro" id="IPR001779">
    <property type="entry name" value="2pore_dom_K_chnl_TWIK1"/>
</dbReference>
<evidence type="ECO:0000256" key="7">
    <source>
        <dbReference type="ARBA" id="ARBA00023303"/>
    </source>
</evidence>
<evidence type="ECO:0000313" key="12">
    <source>
        <dbReference type="EMBL" id="KAK2162923.1"/>
    </source>
</evidence>
<dbReference type="PRINTS" id="PR01586">
    <property type="entry name" value="TWIKCHANNEL"/>
</dbReference>
<dbReference type="GO" id="GO:0030322">
    <property type="term" value="P:stabilization of membrane potential"/>
    <property type="evidence" value="ECO:0007669"/>
    <property type="project" value="TreeGrafter"/>
</dbReference>
<sequence>MSVQEDETISMTPSYQNGDASAGGPDAIRTSDSPNSAETSVDDDQSCCGCCHCRPPLPTMCRTIRRSNIYTIGLAFFLLAYLGLGAIVFSLFESPHERVMIEQVKQVRQQFLQDNVCVSDAELEEFVVHIIEANNRGVSAVKNVSSEPNWSFGQSLFFAGTILTTIGYGHVTPLSEGGKVFCIVYAAIGIPLTLIMFTALVERLMVLTTKLLQALTDSLGHLYRTLHIRLIHLSIILAILLGFIFLIPSAIFCLLEEKWNYLDAFYYCFISMTTIGLGDYIPGDDMNQTHRPLYKICTTFYLFIGLVMMMLTLANIYEVPELNIGYHFYMRSDEDEGERMSLRNNEPVKKYTQQVNKAYQDESLRSDELVGLSSPIATGVIGEVTARMLLVAPPRDDAFALHFRSATDLRQTEVDISELWLSDIPNDLFSCLQRFPTYCFSYLRL</sequence>
<organism evidence="12 13">
    <name type="scientific">Paralvinella palmiformis</name>
    <dbReference type="NCBI Taxonomy" id="53620"/>
    <lineage>
        <taxon>Eukaryota</taxon>
        <taxon>Metazoa</taxon>
        <taxon>Spiralia</taxon>
        <taxon>Lophotrochozoa</taxon>
        <taxon>Annelida</taxon>
        <taxon>Polychaeta</taxon>
        <taxon>Sedentaria</taxon>
        <taxon>Canalipalpata</taxon>
        <taxon>Terebellida</taxon>
        <taxon>Terebelliformia</taxon>
        <taxon>Alvinellidae</taxon>
        <taxon>Paralvinella</taxon>
    </lineage>
</organism>
<dbReference type="GO" id="GO:0015271">
    <property type="term" value="F:outward rectifier potassium channel activity"/>
    <property type="evidence" value="ECO:0007669"/>
    <property type="project" value="TreeGrafter"/>
</dbReference>
<keyword evidence="5 8" id="KW-0406">Ion transport</keyword>